<keyword evidence="4" id="KW-1185">Reference proteome</keyword>
<evidence type="ECO:0000256" key="1">
    <source>
        <dbReference type="SAM" id="MobiDB-lite"/>
    </source>
</evidence>
<sequence length="622" mass="68287">MASSEFSGTQTPPHPQHRSAIHAKRPSLRLCIASIGTRRQPKAPKHKASVARFLTWVAYVRNQSPSASLNLKKCPLIDCPKEEFADEKSMMKHLYACTQLPKGRIECLYCGRPEPIGRFHATEEDCNPLSCKSLIATALSPFRSPLSPRNSTAGKGFPNAPQMPQSTKTESDMPSYPHLAELSSKLDVSELPEGQISEIGYTPGIYELDVELTAELPSNFYGMGYGRAHYGHEYLFDLPGPRMLSDATFEQAFLAGGGTGNVLSPAAALNLHELPGVPVDCDCPQVIDDERTLYRNNTNSTRRYTAPISIPSSASRSAFGPSSSSTYHSSIFDDESMDSTGFRQEIATANTSPISPDVNESSSCNDRGFAPQNDCSDRRYATYDYFPDITEIQNFYSADECMQSPSNPLSSPSTLIENRSMAFDKSMTLASSSIADFQNPELDPPQDMRMTSHMITSPDHSYIPAFFDQEPQLPPPPITFVQSSPLQRPLPALRTSFTSSYEHKVIDASVSKIKGPNCPCGHQPSGKTGNRTSNLKRHRQTCKFGCSKALVKPAKCGFKGCGKSYTRFDNLKVHQVSKGHRPDIELEISFLDDPPLAKEVNGSPQNICSTKPLVQATETSVQ</sequence>
<name>S3CIW0_GLAL2</name>
<dbReference type="PROSITE" id="PS00028">
    <property type="entry name" value="ZINC_FINGER_C2H2_1"/>
    <property type="match status" value="1"/>
</dbReference>
<accession>S3CIW0</accession>
<dbReference type="KEGG" id="glz:GLAREA_01647"/>
<reference evidence="3 4" key="1">
    <citation type="journal article" date="2013" name="BMC Genomics">
        <title>Genomics-driven discovery of the pneumocandin biosynthetic gene cluster in the fungus Glarea lozoyensis.</title>
        <authorList>
            <person name="Chen L."/>
            <person name="Yue Q."/>
            <person name="Zhang X."/>
            <person name="Xiang M."/>
            <person name="Wang C."/>
            <person name="Li S."/>
            <person name="Che Y."/>
            <person name="Ortiz-Lopez F.J."/>
            <person name="Bills G.F."/>
            <person name="Liu X."/>
            <person name="An Z."/>
        </authorList>
    </citation>
    <scope>NUCLEOTIDE SEQUENCE [LARGE SCALE GENOMIC DNA]</scope>
    <source>
        <strain evidence="4">ATCC 20868 / MF5171</strain>
    </source>
</reference>
<feature type="region of interest" description="Disordered" evidence="1">
    <location>
        <begin position="1"/>
        <end position="22"/>
    </location>
</feature>
<feature type="region of interest" description="Disordered" evidence="1">
    <location>
        <begin position="351"/>
        <end position="371"/>
    </location>
</feature>
<proteinExistence type="predicted"/>
<feature type="domain" description="C2H2-type" evidence="2">
    <location>
        <begin position="556"/>
        <end position="580"/>
    </location>
</feature>
<feature type="region of interest" description="Disordered" evidence="1">
    <location>
        <begin position="145"/>
        <end position="174"/>
    </location>
</feature>
<organism evidence="3 4">
    <name type="scientific">Glarea lozoyensis (strain ATCC 20868 / MF5171)</name>
    <dbReference type="NCBI Taxonomy" id="1116229"/>
    <lineage>
        <taxon>Eukaryota</taxon>
        <taxon>Fungi</taxon>
        <taxon>Dikarya</taxon>
        <taxon>Ascomycota</taxon>
        <taxon>Pezizomycotina</taxon>
        <taxon>Leotiomycetes</taxon>
        <taxon>Helotiales</taxon>
        <taxon>Helotiaceae</taxon>
        <taxon>Glarea</taxon>
    </lineage>
</organism>
<dbReference type="GeneID" id="19460705"/>
<feature type="compositionally biased region" description="Polar residues" evidence="1">
    <location>
        <begin position="351"/>
        <end position="365"/>
    </location>
</feature>
<dbReference type="Proteomes" id="UP000016922">
    <property type="component" value="Unassembled WGS sequence"/>
</dbReference>
<dbReference type="HOGENOM" id="CLU_439434_0_0_1"/>
<evidence type="ECO:0000313" key="4">
    <source>
        <dbReference type="Proteomes" id="UP000016922"/>
    </source>
</evidence>
<evidence type="ECO:0000313" key="3">
    <source>
        <dbReference type="EMBL" id="EPE25735.1"/>
    </source>
</evidence>
<dbReference type="Gene3D" id="3.30.160.60">
    <property type="entry name" value="Classic Zinc Finger"/>
    <property type="match status" value="1"/>
</dbReference>
<dbReference type="AlphaFoldDB" id="S3CIW0"/>
<gene>
    <name evidence="3" type="ORF">GLAREA_01647</name>
</gene>
<dbReference type="InterPro" id="IPR013087">
    <property type="entry name" value="Znf_C2H2_type"/>
</dbReference>
<evidence type="ECO:0000259" key="2">
    <source>
        <dbReference type="PROSITE" id="PS00028"/>
    </source>
</evidence>
<protein>
    <recommendedName>
        <fullName evidence="2">C2H2-type domain-containing protein</fullName>
    </recommendedName>
</protein>
<dbReference type="RefSeq" id="XP_008087054.1">
    <property type="nucleotide sequence ID" value="XM_008088863.1"/>
</dbReference>
<dbReference type="OrthoDB" id="4939931at2759"/>
<dbReference type="EMBL" id="KE145371">
    <property type="protein sequence ID" value="EPE25735.1"/>
    <property type="molecule type" value="Genomic_DNA"/>
</dbReference>
<feature type="compositionally biased region" description="Polar residues" evidence="1">
    <location>
        <begin position="1"/>
        <end position="11"/>
    </location>
</feature>